<dbReference type="Proteomes" id="UP000689195">
    <property type="component" value="Unassembled WGS sequence"/>
</dbReference>
<dbReference type="AlphaFoldDB" id="A0A8S1VEV7"/>
<keyword evidence="1" id="KW-0812">Transmembrane</keyword>
<reference evidence="2" key="1">
    <citation type="submission" date="2021-01" db="EMBL/GenBank/DDBJ databases">
        <authorList>
            <consortium name="Genoscope - CEA"/>
            <person name="William W."/>
        </authorList>
    </citation>
    <scope>NUCLEOTIDE SEQUENCE</scope>
</reference>
<keyword evidence="3" id="KW-1185">Reference proteome</keyword>
<feature type="transmembrane region" description="Helical" evidence="1">
    <location>
        <begin position="14"/>
        <end position="32"/>
    </location>
</feature>
<evidence type="ECO:0000256" key="1">
    <source>
        <dbReference type="SAM" id="Phobius"/>
    </source>
</evidence>
<comment type="caution">
    <text evidence="2">The sequence shown here is derived from an EMBL/GenBank/DDBJ whole genome shotgun (WGS) entry which is preliminary data.</text>
</comment>
<evidence type="ECO:0000313" key="3">
    <source>
        <dbReference type="Proteomes" id="UP000689195"/>
    </source>
</evidence>
<keyword evidence="1" id="KW-0472">Membrane</keyword>
<keyword evidence="1" id="KW-1133">Transmembrane helix</keyword>
<dbReference type="EMBL" id="CAJJDO010000063">
    <property type="protein sequence ID" value="CAD8175730.1"/>
    <property type="molecule type" value="Genomic_DNA"/>
</dbReference>
<evidence type="ECO:0000313" key="2">
    <source>
        <dbReference type="EMBL" id="CAD8175730.1"/>
    </source>
</evidence>
<sequence>MEQIQQSISNICFVGYRFITAIIPMCGCLLCIQNKIIKQQYTSLMMNNIKDINKYYFIILNHQIQEVYWLYFEQKDILDMNAIGLDHFKQFYKTAQNKEVFRGIDKYSIQTYF</sequence>
<evidence type="ECO:0008006" key="4">
    <source>
        <dbReference type="Google" id="ProtNLM"/>
    </source>
</evidence>
<protein>
    <recommendedName>
        <fullName evidence="4">Transmembrane protein</fullName>
    </recommendedName>
</protein>
<accession>A0A8S1VEV7</accession>
<name>A0A8S1VEV7_9CILI</name>
<gene>
    <name evidence="2" type="ORF">PPENT_87.1.T0630231</name>
</gene>
<organism evidence="2 3">
    <name type="scientific">Paramecium pentaurelia</name>
    <dbReference type="NCBI Taxonomy" id="43138"/>
    <lineage>
        <taxon>Eukaryota</taxon>
        <taxon>Sar</taxon>
        <taxon>Alveolata</taxon>
        <taxon>Ciliophora</taxon>
        <taxon>Intramacronucleata</taxon>
        <taxon>Oligohymenophorea</taxon>
        <taxon>Peniculida</taxon>
        <taxon>Parameciidae</taxon>
        <taxon>Paramecium</taxon>
    </lineage>
</organism>
<proteinExistence type="predicted"/>